<dbReference type="EMBL" id="BJYR01000029">
    <property type="protein sequence ID" value="GEO01885.1"/>
    <property type="molecule type" value="Genomic_DNA"/>
</dbReference>
<dbReference type="Proteomes" id="UP000321464">
    <property type="component" value="Unassembled WGS sequence"/>
</dbReference>
<evidence type="ECO:0000313" key="2">
    <source>
        <dbReference type="Proteomes" id="UP000321464"/>
    </source>
</evidence>
<reference evidence="1 2" key="1">
    <citation type="submission" date="2019-07" db="EMBL/GenBank/DDBJ databases">
        <title>Whole genome shotgun sequence of Novosphingobium sediminis NBRC 106119.</title>
        <authorList>
            <person name="Hosoyama A."/>
            <person name="Uohara A."/>
            <person name="Ohji S."/>
            <person name="Ichikawa N."/>
        </authorList>
    </citation>
    <scope>NUCLEOTIDE SEQUENCE [LARGE SCALE GENOMIC DNA]</scope>
    <source>
        <strain evidence="1 2">NBRC 106119</strain>
    </source>
</reference>
<organism evidence="1 2">
    <name type="scientific">Novosphingobium sediminis</name>
    <dbReference type="NCBI Taxonomy" id="707214"/>
    <lineage>
        <taxon>Bacteria</taxon>
        <taxon>Pseudomonadati</taxon>
        <taxon>Pseudomonadota</taxon>
        <taxon>Alphaproteobacteria</taxon>
        <taxon>Sphingomonadales</taxon>
        <taxon>Sphingomonadaceae</taxon>
        <taxon>Novosphingobium</taxon>
    </lineage>
</organism>
<protein>
    <submittedName>
        <fullName evidence="1">Uncharacterized protein</fullName>
    </submittedName>
</protein>
<dbReference type="InterPro" id="IPR022243">
    <property type="entry name" value="DUF3768"/>
</dbReference>
<comment type="caution">
    <text evidence="1">The sequence shown here is derived from an EMBL/GenBank/DDBJ whole genome shotgun (WGS) entry which is preliminary data.</text>
</comment>
<dbReference type="RefSeq" id="WP_011608078.1">
    <property type="nucleotide sequence ID" value="NZ_BJYR01000029.1"/>
</dbReference>
<sequence>MTALASSTPAGVDHTAEIARLNDAARAGSLPTSRTVFTRALADIRAGDAEDPGARQASLMLGQAALRRLINETPIEPGNDPHGERDFGAVEFQGYKIFWKIDVYANDGTFAWGVGDTVGRAAELPRRHDYVGKRLVRR</sequence>
<accession>A0A512AQ91</accession>
<dbReference type="AlphaFoldDB" id="A0A512AQ91"/>
<proteinExistence type="predicted"/>
<dbReference type="Pfam" id="PF12599">
    <property type="entry name" value="DUF3768"/>
    <property type="match status" value="1"/>
</dbReference>
<keyword evidence="2" id="KW-1185">Reference proteome</keyword>
<evidence type="ECO:0000313" key="1">
    <source>
        <dbReference type="EMBL" id="GEO01885.1"/>
    </source>
</evidence>
<gene>
    <name evidence="1" type="ORF">NSE01_37170</name>
</gene>
<name>A0A512AQ91_9SPHN</name>